<dbReference type="Proteomes" id="UP000052237">
    <property type="component" value="Unassembled WGS sequence"/>
</dbReference>
<evidence type="ECO:0000313" key="2">
    <source>
        <dbReference type="Proteomes" id="UP000052237"/>
    </source>
</evidence>
<reference evidence="1 2" key="1">
    <citation type="submission" date="2015-11" db="EMBL/GenBank/DDBJ databases">
        <authorList>
            <consortium name="Pathogen Informatics"/>
        </authorList>
    </citation>
    <scope>NUCLEOTIDE SEQUENCE [LARGE SCALE GENOMIC DNA]</scope>
    <source>
        <strain evidence="1 2">006A-0059</strain>
    </source>
</reference>
<protein>
    <submittedName>
        <fullName evidence="1">Uncharacterized protein</fullName>
    </submittedName>
</protein>
<dbReference type="RefSeq" id="WP_059425635.1">
    <property type="nucleotide sequence ID" value="NZ_FAVB01000009.1"/>
</dbReference>
<organism evidence="1 2">
    <name type="scientific">Campylobacter hyointestinalis subsp. hyointestinalis</name>
    <dbReference type="NCBI Taxonomy" id="91352"/>
    <lineage>
        <taxon>Bacteria</taxon>
        <taxon>Pseudomonadati</taxon>
        <taxon>Campylobacterota</taxon>
        <taxon>Epsilonproteobacteria</taxon>
        <taxon>Campylobacterales</taxon>
        <taxon>Campylobacteraceae</taxon>
        <taxon>Campylobacter</taxon>
    </lineage>
</organism>
<sequence>MLVKKRPVQRKLFFNRNNRIEPNKSILPTQSIKSKKIYNSSINEAKVTLEDINKDIANDL</sequence>
<dbReference type="AlphaFoldDB" id="A0A0S4SXG2"/>
<comment type="caution">
    <text evidence="1">The sequence shown here is derived from an EMBL/GenBank/DDBJ whole genome shotgun (WGS) entry which is preliminary data.</text>
</comment>
<name>A0A0S4SXG2_CAMHY</name>
<gene>
    <name evidence="1" type="ORF">ERS686654_02123</name>
</gene>
<proteinExistence type="predicted"/>
<keyword evidence="2" id="KW-1185">Reference proteome</keyword>
<dbReference type="EMBL" id="FAVB01000009">
    <property type="protein sequence ID" value="CUU90489.1"/>
    <property type="molecule type" value="Genomic_DNA"/>
</dbReference>
<accession>A0A0S4SXG2</accession>
<evidence type="ECO:0000313" key="1">
    <source>
        <dbReference type="EMBL" id="CUU90489.1"/>
    </source>
</evidence>